<evidence type="ECO:0000313" key="2">
    <source>
        <dbReference type="EMBL" id="QJA95238.1"/>
    </source>
</evidence>
<accession>A0A6M3LQY6</accession>
<dbReference type="EMBL" id="MT143298">
    <property type="protein sequence ID" value="QJA95238.1"/>
    <property type="molecule type" value="Genomic_DNA"/>
</dbReference>
<reference evidence="2" key="1">
    <citation type="submission" date="2020-03" db="EMBL/GenBank/DDBJ databases">
        <title>The deep terrestrial virosphere.</title>
        <authorList>
            <person name="Holmfeldt K."/>
            <person name="Nilsson E."/>
            <person name="Simone D."/>
            <person name="Lopez-Fernandez M."/>
            <person name="Wu X."/>
            <person name="de Brujin I."/>
            <person name="Lundin D."/>
            <person name="Andersson A."/>
            <person name="Bertilsson S."/>
            <person name="Dopson M."/>
        </authorList>
    </citation>
    <scope>NUCLEOTIDE SEQUENCE</scope>
    <source>
        <strain evidence="1">MM415A05164</strain>
        <strain evidence="2">MM415B05519</strain>
    </source>
</reference>
<name>A0A6M3LQY6_9ZZZZ</name>
<organism evidence="2">
    <name type="scientific">viral metagenome</name>
    <dbReference type="NCBI Taxonomy" id="1070528"/>
    <lineage>
        <taxon>unclassified sequences</taxon>
        <taxon>metagenomes</taxon>
        <taxon>organismal metagenomes</taxon>
    </lineage>
</organism>
<sequence length="61" mass="7341">MEREELEKEHGKVWNTKELIKDFEVISFLAPFVEVKEKSTGEKGSMMFQHNPRFYFAFKIE</sequence>
<dbReference type="AlphaFoldDB" id="A0A6M3LQY6"/>
<dbReference type="EMBL" id="MT141672">
    <property type="protein sequence ID" value="QJA69048.1"/>
    <property type="molecule type" value="Genomic_DNA"/>
</dbReference>
<proteinExistence type="predicted"/>
<evidence type="ECO:0000313" key="1">
    <source>
        <dbReference type="EMBL" id="QJA69048.1"/>
    </source>
</evidence>
<gene>
    <name evidence="1" type="ORF">MM415A05164_0014</name>
    <name evidence="2" type="ORF">MM415B05519_0001</name>
</gene>
<protein>
    <submittedName>
        <fullName evidence="2">Uncharacterized protein</fullName>
    </submittedName>
</protein>